<feature type="transmembrane region" description="Helical" evidence="7">
    <location>
        <begin position="763"/>
        <end position="786"/>
    </location>
</feature>
<evidence type="ECO:0000256" key="4">
    <source>
        <dbReference type="ARBA" id="ARBA00023136"/>
    </source>
</evidence>
<comment type="subcellular location">
    <subcellularLocation>
        <location evidence="1">Membrane</location>
        <topology evidence="1">Multi-pass membrane protein</topology>
    </subcellularLocation>
</comment>
<keyword evidence="3 7" id="KW-1133">Transmembrane helix</keyword>
<feature type="domain" description="Threonine/serine exporter-like N-terminal" evidence="8">
    <location>
        <begin position="542"/>
        <end position="782"/>
    </location>
</feature>
<dbReference type="InParanoid" id="A0A4Q1BL79"/>
<dbReference type="Pfam" id="PF12821">
    <property type="entry name" value="ThrE_2"/>
    <property type="match status" value="1"/>
</dbReference>
<dbReference type="InterPro" id="IPR051361">
    <property type="entry name" value="ThrE/Ser_Exporter"/>
</dbReference>
<feature type="domain" description="Threonine/Serine exporter ThrE" evidence="9">
    <location>
        <begin position="872"/>
        <end position="1002"/>
    </location>
</feature>
<name>A0A4Q1BL79_TREME</name>
<dbReference type="PANTHER" id="PTHR31082:SF4">
    <property type="entry name" value="PHEROMONE-REGULATED MEMBRANE PROTEIN 10"/>
    <property type="match status" value="1"/>
</dbReference>
<evidence type="ECO:0000256" key="5">
    <source>
        <dbReference type="ARBA" id="ARBA00034125"/>
    </source>
</evidence>
<evidence type="ECO:0000256" key="2">
    <source>
        <dbReference type="ARBA" id="ARBA00022692"/>
    </source>
</evidence>
<comment type="caution">
    <text evidence="10">The sequence shown here is derived from an EMBL/GenBank/DDBJ whole genome shotgun (WGS) entry which is preliminary data.</text>
</comment>
<feature type="region of interest" description="Disordered" evidence="6">
    <location>
        <begin position="375"/>
        <end position="503"/>
    </location>
</feature>
<dbReference type="VEuPathDB" id="FungiDB:TREMEDRAFT_25709"/>
<dbReference type="AlphaFoldDB" id="A0A4Q1BL79"/>
<dbReference type="InterPro" id="IPR010619">
    <property type="entry name" value="ThrE-like_N"/>
</dbReference>
<dbReference type="Pfam" id="PF06738">
    <property type="entry name" value="ThrE"/>
    <property type="match status" value="1"/>
</dbReference>
<evidence type="ECO:0000256" key="7">
    <source>
        <dbReference type="SAM" id="Phobius"/>
    </source>
</evidence>
<feature type="transmembrane region" description="Helical" evidence="7">
    <location>
        <begin position="920"/>
        <end position="937"/>
    </location>
</feature>
<proteinExistence type="inferred from homology"/>
<dbReference type="OrthoDB" id="413008at2759"/>
<accession>A0A4Q1BL79</accession>
<evidence type="ECO:0000256" key="6">
    <source>
        <dbReference type="SAM" id="MobiDB-lite"/>
    </source>
</evidence>
<dbReference type="Proteomes" id="UP000289152">
    <property type="component" value="Unassembled WGS sequence"/>
</dbReference>
<evidence type="ECO:0000256" key="3">
    <source>
        <dbReference type="ARBA" id="ARBA00022989"/>
    </source>
</evidence>
<dbReference type="GO" id="GO:0022857">
    <property type="term" value="F:transmembrane transporter activity"/>
    <property type="evidence" value="ECO:0007669"/>
    <property type="project" value="InterPro"/>
</dbReference>
<evidence type="ECO:0000259" key="9">
    <source>
        <dbReference type="Pfam" id="PF12821"/>
    </source>
</evidence>
<feature type="region of interest" description="Disordered" evidence="6">
    <location>
        <begin position="198"/>
        <end position="232"/>
    </location>
</feature>
<keyword evidence="2 7" id="KW-0812">Transmembrane</keyword>
<evidence type="ECO:0000313" key="11">
    <source>
        <dbReference type="Proteomes" id="UP000289152"/>
    </source>
</evidence>
<dbReference type="PANTHER" id="PTHR31082">
    <property type="entry name" value="PHEROMONE-REGULATED MEMBRANE PROTEIN 10"/>
    <property type="match status" value="1"/>
</dbReference>
<protein>
    <recommendedName>
        <fullName evidence="12">Pheromone-regulated membrane protein 10</fullName>
    </recommendedName>
</protein>
<evidence type="ECO:0000259" key="8">
    <source>
        <dbReference type="Pfam" id="PF06738"/>
    </source>
</evidence>
<feature type="region of interest" description="Disordered" evidence="6">
    <location>
        <begin position="247"/>
        <end position="347"/>
    </location>
</feature>
<dbReference type="FunCoup" id="A0A4Q1BL79">
    <property type="interactions" value="4"/>
</dbReference>
<feature type="transmembrane region" description="Helical" evidence="7">
    <location>
        <begin position="864"/>
        <end position="883"/>
    </location>
</feature>
<evidence type="ECO:0000256" key="1">
    <source>
        <dbReference type="ARBA" id="ARBA00004141"/>
    </source>
</evidence>
<feature type="compositionally biased region" description="Low complexity" evidence="6">
    <location>
        <begin position="47"/>
        <end position="90"/>
    </location>
</feature>
<comment type="similarity">
    <text evidence="5">Belongs to the ThrE exporter (TC 2.A.79) family.</text>
</comment>
<dbReference type="InterPro" id="IPR024528">
    <property type="entry name" value="ThrE_2"/>
</dbReference>
<feature type="compositionally biased region" description="Basic residues" evidence="6">
    <location>
        <begin position="384"/>
        <end position="399"/>
    </location>
</feature>
<evidence type="ECO:0008006" key="12">
    <source>
        <dbReference type="Google" id="ProtNLM"/>
    </source>
</evidence>
<sequence>MSSPQQNNPPEVRRQSVVRFSRGDRSPIGTMASDSTINGPHVHPTPLQLQQAQARARQQQQNQQQQYLQQQQQQLQQQLEFQQQQQQQRQDASPRASQTYLGAPLEPSHLPPRGQSPGSQQSIEEGQPPPGQRSPQSQATTNIQHYSQEAFDGATYPLTSEVSLGPTEAGSDYYGVGDDRETLAPGDSESVRYVQLQEMEDSYTAPPQRVIRGGRQSETNNNPPLELSPRSTIDAQGYEDYRTYVARQQQSPSGQLHPSSPLRGPVVQDQGYLSPLSLPASQAPRGFRDSRLSRINVQIGDEDIRGSPRASPSRGAQGDMYNQQNNPNIPHRPSLGPAPAYSSPRGSLGTMPYYVLDDMRRASWTREQAANLVYPDERVQPTVPHRKDRHRPRSLSHSRRPSDQAMRRRTTREMEDDDEDDSYKVKGGFMSSLLRLTGQGSSTMRRRLSSKAGSEVETRPRNPRRPSLKKNDSFASTVFGADELEEDDPRLTEKQKKKRSHSISDFFNKKDDYGSDAGSVASRRPRRASIQVHVCDIFTRQRFILKLAKALMTFGAPSHRIESQLAATSLVLEIDAQFIHLPSIVIASFGDIDAHTSETHFVKAPSGLELGKLHKVHQIYREVVHDEIDAAEGTRRIQDLLKQPTLYNLWQRMILAFLCSGLIAPMGFGGSIIDGCASGTLGILLSFMQLHVASKSAMYSNIFEISIAIIISFTARGLSTTGYFCYQAVASAGVVLILPGYTILCGSLELASKNIVPGSVRMVYAIIYSLFLGFGITIGSDLFYVFDRPARRAADAALASNKAGITLNGIFSPDPLSNGSMPFFPFNGTFTFSNSTTDAVAGALNEGSIICVRNPDWPWWRQGMPVYFLFFMVPIFSVLLSLWNMQPLRSKQLPVMCVISCAGYLANTLANHYIFDRSDVVSAIGAFVVGILGNIYSRMFGGTAFTSMVTGVLFLVPSGISAAGGLAMSNNARHNASYSQGLMIGFRMVQVGIGITVGLFASGLLIYSFGRKKGAALFAF</sequence>
<organism evidence="10 11">
    <name type="scientific">Tremella mesenterica</name>
    <name type="common">Jelly fungus</name>
    <dbReference type="NCBI Taxonomy" id="5217"/>
    <lineage>
        <taxon>Eukaryota</taxon>
        <taxon>Fungi</taxon>
        <taxon>Dikarya</taxon>
        <taxon>Basidiomycota</taxon>
        <taxon>Agaricomycotina</taxon>
        <taxon>Tremellomycetes</taxon>
        <taxon>Tremellales</taxon>
        <taxon>Tremellaceae</taxon>
        <taxon>Tremella</taxon>
    </lineage>
</organism>
<feature type="transmembrane region" description="Helical" evidence="7">
    <location>
        <begin position="949"/>
        <end position="968"/>
    </location>
</feature>
<feature type="transmembrane region" description="Helical" evidence="7">
    <location>
        <begin position="895"/>
        <end position="914"/>
    </location>
</feature>
<feature type="transmembrane region" description="Helical" evidence="7">
    <location>
        <begin position="728"/>
        <end position="751"/>
    </location>
</feature>
<feature type="transmembrane region" description="Helical" evidence="7">
    <location>
        <begin position="697"/>
        <end position="716"/>
    </location>
</feature>
<gene>
    <name evidence="10" type="ORF">M231_04177</name>
</gene>
<feature type="transmembrane region" description="Helical" evidence="7">
    <location>
        <begin position="653"/>
        <end position="685"/>
    </location>
</feature>
<feature type="transmembrane region" description="Helical" evidence="7">
    <location>
        <begin position="988"/>
        <end position="1010"/>
    </location>
</feature>
<dbReference type="GO" id="GO:0016020">
    <property type="term" value="C:membrane"/>
    <property type="evidence" value="ECO:0007669"/>
    <property type="project" value="UniProtKB-SubCell"/>
</dbReference>
<reference evidence="10 11" key="1">
    <citation type="submission" date="2016-06" db="EMBL/GenBank/DDBJ databases">
        <title>Evolution of pathogenesis and genome organization in the Tremellales.</title>
        <authorList>
            <person name="Cuomo C."/>
            <person name="Litvintseva A."/>
            <person name="Heitman J."/>
            <person name="Chen Y."/>
            <person name="Sun S."/>
            <person name="Springer D."/>
            <person name="Dromer F."/>
            <person name="Young S."/>
            <person name="Zeng Q."/>
            <person name="Chapman S."/>
            <person name="Gujja S."/>
            <person name="Saif S."/>
            <person name="Birren B."/>
        </authorList>
    </citation>
    <scope>NUCLEOTIDE SEQUENCE [LARGE SCALE GENOMIC DNA]</scope>
    <source>
        <strain evidence="10 11">ATCC 28783</strain>
    </source>
</reference>
<feature type="compositionally biased region" description="Polar residues" evidence="6">
    <location>
        <begin position="247"/>
        <end position="258"/>
    </location>
</feature>
<dbReference type="EMBL" id="SDIL01000046">
    <property type="protein sequence ID" value="RXK38545.1"/>
    <property type="molecule type" value="Genomic_DNA"/>
</dbReference>
<keyword evidence="11" id="KW-1185">Reference proteome</keyword>
<feature type="region of interest" description="Disordered" evidence="6">
    <location>
        <begin position="1"/>
        <end position="140"/>
    </location>
</feature>
<keyword evidence="4 7" id="KW-0472">Membrane</keyword>
<evidence type="ECO:0000313" key="10">
    <source>
        <dbReference type="EMBL" id="RXK38545.1"/>
    </source>
</evidence>
<feature type="compositionally biased region" description="Polar residues" evidence="6">
    <location>
        <begin position="216"/>
        <end position="232"/>
    </location>
</feature>